<dbReference type="PANTHER" id="PTHR13693">
    <property type="entry name" value="CLASS II AMINOTRANSFERASE/8-AMINO-7-OXONONANOATE SYNTHASE"/>
    <property type="match status" value="1"/>
</dbReference>
<keyword evidence="5" id="KW-0032">Aminotransferase</keyword>
<dbReference type="Pfam" id="PF00155">
    <property type="entry name" value="Aminotran_1_2"/>
    <property type="match status" value="1"/>
</dbReference>
<evidence type="ECO:0000256" key="1">
    <source>
        <dbReference type="ARBA" id="ARBA00001933"/>
    </source>
</evidence>
<dbReference type="GO" id="GO:0030170">
    <property type="term" value="F:pyridoxal phosphate binding"/>
    <property type="evidence" value="ECO:0007669"/>
    <property type="project" value="InterPro"/>
</dbReference>
<dbReference type="Gene3D" id="3.90.1150.10">
    <property type="entry name" value="Aspartate Aminotransferase, domain 1"/>
    <property type="match status" value="1"/>
</dbReference>
<protein>
    <submittedName>
        <fullName evidence="5">Aminotransferase class I and II</fullName>
    </submittedName>
</protein>
<gene>
    <name evidence="5" type="ordered locus">Caul_2943</name>
</gene>
<dbReference type="GO" id="GO:0009102">
    <property type="term" value="P:biotin biosynthetic process"/>
    <property type="evidence" value="ECO:0007669"/>
    <property type="project" value="TreeGrafter"/>
</dbReference>
<dbReference type="InterPro" id="IPR004839">
    <property type="entry name" value="Aminotransferase_I/II_large"/>
</dbReference>
<keyword evidence="3" id="KW-0663">Pyridoxal phosphate</keyword>
<evidence type="ECO:0000313" key="5">
    <source>
        <dbReference type="EMBL" id="ABZ72070.1"/>
    </source>
</evidence>
<feature type="domain" description="Aminotransferase class I/classII large" evidence="4">
    <location>
        <begin position="50"/>
        <end position="381"/>
    </location>
</feature>
<dbReference type="InterPro" id="IPR050087">
    <property type="entry name" value="AON_synthase_class-II"/>
</dbReference>
<dbReference type="STRING" id="366602.Caul_2943"/>
<dbReference type="EMBL" id="CP000927">
    <property type="protein sequence ID" value="ABZ72070.1"/>
    <property type="molecule type" value="Genomic_DNA"/>
</dbReference>
<dbReference type="eggNOG" id="COG0156">
    <property type="taxonomic scope" value="Bacteria"/>
</dbReference>
<evidence type="ECO:0000256" key="3">
    <source>
        <dbReference type="ARBA" id="ARBA00022898"/>
    </source>
</evidence>
<dbReference type="SUPFAM" id="SSF53383">
    <property type="entry name" value="PLP-dependent transferases"/>
    <property type="match status" value="1"/>
</dbReference>
<organism evidence="5">
    <name type="scientific">Caulobacter sp. (strain K31)</name>
    <dbReference type="NCBI Taxonomy" id="366602"/>
    <lineage>
        <taxon>Bacteria</taxon>
        <taxon>Pseudomonadati</taxon>
        <taxon>Pseudomonadota</taxon>
        <taxon>Alphaproteobacteria</taxon>
        <taxon>Caulobacterales</taxon>
        <taxon>Caulobacteraceae</taxon>
        <taxon>Caulobacter</taxon>
    </lineage>
</organism>
<dbReference type="Gene3D" id="3.40.640.10">
    <property type="entry name" value="Type I PLP-dependent aspartate aminotransferase-like (Major domain)"/>
    <property type="match status" value="1"/>
</dbReference>
<dbReference type="InterPro" id="IPR015424">
    <property type="entry name" value="PyrdxlP-dep_Trfase"/>
</dbReference>
<accession>B0SZZ7</accession>
<dbReference type="GO" id="GO:0008710">
    <property type="term" value="F:8-amino-7-oxononanoate synthase activity"/>
    <property type="evidence" value="ECO:0007669"/>
    <property type="project" value="TreeGrafter"/>
</dbReference>
<name>B0SZZ7_CAUSK</name>
<keyword evidence="2 5" id="KW-0808">Transferase</keyword>
<evidence type="ECO:0000259" key="4">
    <source>
        <dbReference type="Pfam" id="PF00155"/>
    </source>
</evidence>
<proteinExistence type="predicted"/>
<dbReference type="AlphaFoldDB" id="B0SZZ7"/>
<reference evidence="5" key="1">
    <citation type="submission" date="2008-01" db="EMBL/GenBank/DDBJ databases">
        <title>Complete sequence of chromosome of Caulobacter sp. K31.</title>
        <authorList>
            <consortium name="US DOE Joint Genome Institute"/>
            <person name="Copeland A."/>
            <person name="Lucas S."/>
            <person name="Lapidus A."/>
            <person name="Barry K."/>
            <person name="Glavina del Rio T."/>
            <person name="Dalin E."/>
            <person name="Tice H."/>
            <person name="Pitluck S."/>
            <person name="Bruce D."/>
            <person name="Goodwin L."/>
            <person name="Thompson L.S."/>
            <person name="Brettin T."/>
            <person name="Detter J.C."/>
            <person name="Han C."/>
            <person name="Schmutz J."/>
            <person name="Larimer F."/>
            <person name="Land M."/>
            <person name="Hauser L."/>
            <person name="Kyrpides N."/>
            <person name="Kim E."/>
            <person name="Stephens C."/>
            <person name="Richardson P."/>
        </authorList>
    </citation>
    <scope>NUCLEOTIDE SEQUENCE [LARGE SCALE GENOMIC DNA]</scope>
    <source>
        <strain evidence="5">K31</strain>
    </source>
</reference>
<evidence type="ECO:0000256" key="2">
    <source>
        <dbReference type="ARBA" id="ARBA00022679"/>
    </source>
</evidence>
<dbReference type="PANTHER" id="PTHR13693:SF100">
    <property type="entry name" value="8-AMINO-7-OXONONANOATE SYNTHASE"/>
    <property type="match status" value="1"/>
</dbReference>
<dbReference type="HOGENOM" id="CLU_015846_11_2_5"/>
<comment type="cofactor">
    <cofactor evidence="1">
        <name>pyridoxal 5'-phosphate</name>
        <dbReference type="ChEBI" id="CHEBI:597326"/>
    </cofactor>
</comment>
<dbReference type="GO" id="GO:0008483">
    <property type="term" value="F:transaminase activity"/>
    <property type="evidence" value="ECO:0007669"/>
    <property type="project" value="UniProtKB-KW"/>
</dbReference>
<dbReference type="KEGG" id="cak:Caul_2943"/>
<sequence length="400" mass="42570" precursor="true">MIAPDPCAGSAEPTYPAWLHRHLDEQAAIIRALDPFPFAQPADTTGFHSLHQNDYLRLSNHPEVIRARTEAASRSRVDSFSSFVFGGAAAEHETFAALLREALQACQVIATTAGWTANVGLIEAIAAPDVPIYVDAEAHASLLDGVRLSLGRRLLFRHNDPQHLEDRIAIHGPGIVIIDALYSTDGTLADLPRFVAICERHECTLILDEAHSFGMFGEAGGGLAVACGLAHRVHFRTLSLSKALGGHGGAIACGAQIAPALWSRLRPVIFSSATSSILAAAHAKALELTMTDRRRAEHCQAMATLLRDRLNASGIDTLGSASQIISIKLQGGDAAKLYGALRERGVLTSVFIYPAVQMGISLVRLSVHAEVTEADVDYVSATIVESLEALGLGMDGRVAA</sequence>
<dbReference type="InterPro" id="IPR015421">
    <property type="entry name" value="PyrdxlP-dep_Trfase_major"/>
</dbReference>
<dbReference type="InterPro" id="IPR015422">
    <property type="entry name" value="PyrdxlP-dep_Trfase_small"/>
</dbReference>
<dbReference type="OrthoDB" id="9807157at2"/>